<organism evidence="6 7">
    <name type="scientific">Falsochrobactrum tianjinense</name>
    <dbReference type="NCBI Taxonomy" id="2706015"/>
    <lineage>
        <taxon>Bacteria</taxon>
        <taxon>Pseudomonadati</taxon>
        <taxon>Pseudomonadota</taxon>
        <taxon>Alphaproteobacteria</taxon>
        <taxon>Hyphomicrobiales</taxon>
        <taxon>Brucellaceae</taxon>
        <taxon>Falsochrobactrum</taxon>
    </lineage>
</organism>
<reference evidence="6 7" key="1">
    <citation type="submission" date="2021-06" db="EMBL/GenBank/DDBJ databases">
        <title>Falsochrobactrum tianjin sp.nov., a new petroleum-degrading bacteria isolated from oily soils.</title>
        <authorList>
            <person name="Chen G."/>
            <person name="Chen H."/>
            <person name="Tian J."/>
            <person name="Qing J."/>
            <person name="Zhong L."/>
            <person name="Ma W."/>
            <person name="Song Y."/>
            <person name="Cui X."/>
            <person name="Yan B."/>
        </authorList>
    </citation>
    <scope>NUCLEOTIDE SEQUENCE [LARGE SCALE GENOMIC DNA]</scope>
    <source>
        <strain evidence="6 7">TDYN1</strain>
    </source>
</reference>
<dbReference type="CDD" id="cd06427">
    <property type="entry name" value="CESA_like_2"/>
    <property type="match status" value="1"/>
</dbReference>
<protein>
    <submittedName>
        <fullName evidence="6">Glycosyltransferase</fullName>
        <ecNumber evidence="6">2.4.-.-</ecNumber>
    </submittedName>
</protein>
<comment type="subcellular location">
    <subcellularLocation>
        <location evidence="1">Membrane</location>
        <topology evidence="1">Multi-pass membrane protein</topology>
    </subcellularLocation>
</comment>
<keyword evidence="2 6" id="KW-0328">Glycosyltransferase</keyword>
<dbReference type="InterPro" id="IPR050321">
    <property type="entry name" value="Glycosyltr_2/OpgH_subfam"/>
</dbReference>
<dbReference type="PANTHER" id="PTHR43867">
    <property type="entry name" value="CELLULOSE SYNTHASE CATALYTIC SUBUNIT A [UDP-FORMING]"/>
    <property type="match status" value="1"/>
</dbReference>
<dbReference type="GO" id="GO:0016020">
    <property type="term" value="C:membrane"/>
    <property type="evidence" value="ECO:0007669"/>
    <property type="project" value="UniProtKB-SubCell"/>
</dbReference>
<dbReference type="PANTHER" id="PTHR43867:SF2">
    <property type="entry name" value="CELLULOSE SYNTHASE CATALYTIC SUBUNIT A [UDP-FORMING]"/>
    <property type="match status" value="1"/>
</dbReference>
<comment type="caution">
    <text evidence="6">The sequence shown here is derived from an EMBL/GenBank/DDBJ whole genome shotgun (WGS) entry which is preliminary data.</text>
</comment>
<dbReference type="GO" id="GO:0016757">
    <property type="term" value="F:glycosyltransferase activity"/>
    <property type="evidence" value="ECO:0007669"/>
    <property type="project" value="UniProtKB-KW"/>
</dbReference>
<keyword evidence="5" id="KW-0472">Membrane</keyword>
<evidence type="ECO:0000313" key="7">
    <source>
        <dbReference type="Proteomes" id="UP000752297"/>
    </source>
</evidence>
<dbReference type="RefSeq" id="WP_217676417.1">
    <property type="nucleotide sequence ID" value="NZ_JAHRVA010000001.1"/>
</dbReference>
<keyword evidence="7" id="KW-1185">Reference proteome</keyword>
<feature type="transmembrane region" description="Helical" evidence="5">
    <location>
        <begin position="177"/>
        <end position="196"/>
    </location>
</feature>
<dbReference type="EC" id="2.4.-.-" evidence="6"/>
<evidence type="ECO:0000313" key="6">
    <source>
        <dbReference type="EMBL" id="MBV2142422.1"/>
    </source>
</evidence>
<evidence type="ECO:0000256" key="2">
    <source>
        <dbReference type="ARBA" id="ARBA00022676"/>
    </source>
</evidence>
<keyword evidence="3 6" id="KW-0808">Transferase</keyword>
<gene>
    <name evidence="6" type="ORF">KUG47_02790</name>
</gene>
<evidence type="ECO:0000256" key="1">
    <source>
        <dbReference type="ARBA" id="ARBA00004141"/>
    </source>
</evidence>
<accession>A0A949UT74</accession>
<dbReference type="EMBL" id="JAHRVA010000001">
    <property type="protein sequence ID" value="MBV2142422.1"/>
    <property type="molecule type" value="Genomic_DNA"/>
</dbReference>
<feature type="transmembrane region" description="Helical" evidence="5">
    <location>
        <begin position="531"/>
        <end position="550"/>
    </location>
</feature>
<keyword evidence="5" id="KW-0812">Transmembrane</keyword>
<dbReference type="Pfam" id="PF13641">
    <property type="entry name" value="Glyco_tranf_2_3"/>
    <property type="match status" value="1"/>
</dbReference>
<dbReference type="Proteomes" id="UP000752297">
    <property type="component" value="Unassembled WGS sequence"/>
</dbReference>
<feature type="transmembrane region" description="Helical" evidence="5">
    <location>
        <begin position="494"/>
        <end position="519"/>
    </location>
</feature>
<evidence type="ECO:0000256" key="4">
    <source>
        <dbReference type="ARBA" id="ARBA00022989"/>
    </source>
</evidence>
<keyword evidence="4 5" id="KW-1133">Transmembrane helix</keyword>
<evidence type="ECO:0000256" key="5">
    <source>
        <dbReference type="SAM" id="Phobius"/>
    </source>
</evidence>
<sequence>MKIRTIRFDQGICSALSARLERRGVARENITRAYEAAIINGTSFCEEITHQPDVTETLFYEVVADYLGLPFTDEISPSRIFVSGEEAPSIFIEAGQFRVVEPGGSTFLYIAPTEKHIARLRDHLRGSPDLRERIRICAPSLLRQIIRKRHQKELASRAHAMTPQLFSASRVLETPQAFFIAMALYAFVASIVNWPAQTTLTLHVSMTLFFFGCVLIRLFAALSSRRLQFPQIMPFRQRDLPTYSVLVPLYREQAVIGQLVAALQRLNWPASKLICEKDDFDTLAAIRSRKLPPNFELVLVPPGGPRTKPKALNYALQFARGEVVAVFDAEDRPHPDQLLEAWQAFQHGGGKLACVQAPLIIGNFRQNLLTRMFAFEYATLFRGLLPWLASQGLVIPLGGTSNHFRRSCLEQVGGWDAYNVTEDADLGIRLARFGYKIGVISRGTVEDAPEDYAVWHKQRTRWIKGWMQTWLVHGRRPHTAWRELGGWRFFVSQVYTVGIIGSALLHPFMLMTLLVLFILSFFGPLSPGSLWLLRIDLLNILMAYMSFHLLGTRTMEPTELGGYAYIFAIPVYWVLISLSAWRALWQLVRKPHLWEKTPHQPSLFYVPDAEDLSILEARNAAPRPIMDSSSGPIASRSRPL</sequence>
<evidence type="ECO:0000256" key="3">
    <source>
        <dbReference type="ARBA" id="ARBA00022679"/>
    </source>
</evidence>
<feature type="transmembrane region" description="Helical" evidence="5">
    <location>
        <begin position="562"/>
        <end position="584"/>
    </location>
</feature>
<feature type="transmembrane region" description="Helical" evidence="5">
    <location>
        <begin position="202"/>
        <end position="222"/>
    </location>
</feature>
<name>A0A949UT74_9HYPH</name>
<dbReference type="AlphaFoldDB" id="A0A949UT74"/>
<proteinExistence type="predicted"/>